<protein>
    <submittedName>
        <fullName evidence="2">Uncharacterized protein</fullName>
    </submittedName>
</protein>
<dbReference type="AlphaFoldDB" id="A0A7J0DX80"/>
<name>A0A7J0DX80_9ERIC</name>
<sequence length="158" mass="17008">MWDCADGSWLSSIRSQWLMSSLSLYGREACGGGDDGCGCQMTTTGVWWQCQTNQRALAKMSSLSVCSDEANDLCGGDACRWGSTANMGHGGGAGSRRQASTIGGLSLYSKLDEVFAMKLGQDTTVNRELDDTSWPEGNLRGEVFSDTPMLGSRCRQHD</sequence>
<keyword evidence="3" id="KW-1185">Reference proteome</keyword>
<comment type="caution">
    <text evidence="2">The sequence shown here is derived from an EMBL/GenBank/DDBJ whole genome shotgun (WGS) entry which is preliminary data.</text>
</comment>
<evidence type="ECO:0000313" key="3">
    <source>
        <dbReference type="Proteomes" id="UP000585474"/>
    </source>
</evidence>
<dbReference type="EMBL" id="BJWL01000440">
    <property type="protein sequence ID" value="GFS44674.1"/>
    <property type="molecule type" value="Genomic_DNA"/>
</dbReference>
<feature type="region of interest" description="Disordered" evidence="1">
    <location>
        <begin position="128"/>
        <end position="158"/>
    </location>
</feature>
<evidence type="ECO:0000256" key="1">
    <source>
        <dbReference type="SAM" id="MobiDB-lite"/>
    </source>
</evidence>
<organism evidence="2 3">
    <name type="scientific">Actinidia rufa</name>
    <dbReference type="NCBI Taxonomy" id="165716"/>
    <lineage>
        <taxon>Eukaryota</taxon>
        <taxon>Viridiplantae</taxon>
        <taxon>Streptophyta</taxon>
        <taxon>Embryophyta</taxon>
        <taxon>Tracheophyta</taxon>
        <taxon>Spermatophyta</taxon>
        <taxon>Magnoliopsida</taxon>
        <taxon>eudicotyledons</taxon>
        <taxon>Gunneridae</taxon>
        <taxon>Pentapetalae</taxon>
        <taxon>asterids</taxon>
        <taxon>Ericales</taxon>
        <taxon>Actinidiaceae</taxon>
        <taxon>Actinidia</taxon>
    </lineage>
</organism>
<proteinExistence type="predicted"/>
<accession>A0A7J0DX80</accession>
<dbReference type="Proteomes" id="UP000585474">
    <property type="component" value="Unassembled WGS sequence"/>
</dbReference>
<reference evidence="3" key="1">
    <citation type="submission" date="2019-07" db="EMBL/GenBank/DDBJ databases">
        <title>De Novo Assembly of kiwifruit Actinidia rufa.</title>
        <authorList>
            <person name="Sugita-Konishi S."/>
            <person name="Sato K."/>
            <person name="Mori E."/>
            <person name="Abe Y."/>
            <person name="Kisaki G."/>
            <person name="Hamano K."/>
            <person name="Suezawa K."/>
            <person name="Otani M."/>
            <person name="Fukuda T."/>
            <person name="Manabe T."/>
            <person name="Gomi K."/>
            <person name="Tabuchi M."/>
            <person name="Akimitsu K."/>
            <person name="Kataoka I."/>
        </authorList>
    </citation>
    <scope>NUCLEOTIDE SEQUENCE [LARGE SCALE GENOMIC DNA]</scope>
    <source>
        <strain evidence="3">cv. Fuchu</strain>
    </source>
</reference>
<gene>
    <name evidence="2" type="ORF">Acr_00g0091500</name>
</gene>
<evidence type="ECO:0000313" key="2">
    <source>
        <dbReference type="EMBL" id="GFS44674.1"/>
    </source>
</evidence>